<evidence type="ECO:0000313" key="2">
    <source>
        <dbReference type="Proteomes" id="UP000468735"/>
    </source>
</evidence>
<accession>A0A6H9YIH4</accession>
<name>A0A6H9YIH4_9ACTN</name>
<sequence length="71" mass="8415">MTEEAIDRKDLGEHLPGVDKLVVSLIRMRVLGDPDIFLSETAPERWRPWRSYAQQYLWQRPRAQSEDPRHA</sequence>
<dbReference type="InterPro" id="IPR011257">
    <property type="entry name" value="DNA_glycosylase"/>
</dbReference>
<dbReference type="OrthoDB" id="9811249at2"/>
<dbReference type="Gene3D" id="1.10.1670.10">
    <property type="entry name" value="Helix-hairpin-Helix base-excision DNA repair enzymes (C-terminal)"/>
    <property type="match status" value="1"/>
</dbReference>
<dbReference type="AlphaFoldDB" id="A0A6H9YIH4"/>
<evidence type="ECO:0000313" key="1">
    <source>
        <dbReference type="EMBL" id="KAB2340852.1"/>
    </source>
</evidence>
<keyword evidence="2" id="KW-1185">Reference proteome</keyword>
<dbReference type="GO" id="GO:0003824">
    <property type="term" value="F:catalytic activity"/>
    <property type="evidence" value="ECO:0007669"/>
    <property type="project" value="InterPro"/>
</dbReference>
<dbReference type="Proteomes" id="UP000468735">
    <property type="component" value="Unassembled WGS sequence"/>
</dbReference>
<dbReference type="InterPro" id="IPR023170">
    <property type="entry name" value="HhH_base_excis_C"/>
</dbReference>
<proteinExistence type="predicted"/>
<gene>
    <name evidence="1" type="ORF">F8566_43850</name>
</gene>
<dbReference type="RefSeq" id="WP_151569311.1">
    <property type="nucleotide sequence ID" value="NZ_WBMT01000028.1"/>
</dbReference>
<protein>
    <submittedName>
        <fullName evidence="1">Uncharacterized protein</fullName>
    </submittedName>
</protein>
<comment type="caution">
    <text evidence="1">The sequence shown here is derived from an EMBL/GenBank/DDBJ whole genome shotgun (WGS) entry which is preliminary data.</text>
</comment>
<dbReference type="GO" id="GO:0006281">
    <property type="term" value="P:DNA repair"/>
    <property type="evidence" value="ECO:0007669"/>
    <property type="project" value="InterPro"/>
</dbReference>
<reference evidence="1 2" key="1">
    <citation type="submission" date="2019-09" db="EMBL/GenBank/DDBJ databases">
        <title>Actinomadura physcomitrii sp. nov., a novel actinomycete isolated from moss [Physcomitrium sphaericum (Ludw) Fuernr].</title>
        <authorList>
            <person name="Zhuang X."/>
            <person name="Liu C."/>
        </authorList>
    </citation>
    <scope>NUCLEOTIDE SEQUENCE [LARGE SCALE GENOMIC DNA]</scope>
    <source>
        <strain evidence="1 2">HMC1</strain>
    </source>
</reference>
<dbReference type="EMBL" id="WBMT01000028">
    <property type="protein sequence ID" value="KAB2340852.1"/>
    <property type="molecule type" value="Genomic_DNA"/>
</dbReference>
<organism evidence="1 2">
    <name type="scientific">Actinomadura rudentiformis</name>
    <dbReference type="NCBI Taxonomy" id="359158"/>
    <lineage>
        <taxon>Bacteria</taxon>
        <taxon>Bacillati</taxon>
        <taxon>Actinomycetota</taxon>
        <taxon>Actinomycetes</taxon>
        <taxon>Streptosporangiales</taxon>
        <taxon>Thermomonosporaceae</taxon>
        <taxon>Actinomadura</taxon>
    </lineage>
</organism>
<dbReference type="SUPFAM" id="SSF48150">
    <property type="entry name" value="DNA-glycosylase"/>
    <property type="match status" value="1"/>
</dbReference>